<accession>A0A0D2GMK2</accession>
<keyword evidence="5" id="KW-1185">Reference proteome</keyword>
<dbReference type="PRINTS" id="PR00080">
    <property type="entry name" value="SDRFAMILY"/>
</dbReference>
<sequence length="299" mass="33335">MVQDQEVWFITGCSSGLGAALAKQVYESGNVIVATARKLEMIDYLPDDSRVLKLSLDVTSRPQVDKCMAETIKKFGQLDVVVNNAGYGLLGDTESIRDIDARAQMETNFWGLVNVTQAALPLFRSVKTRRGGLYVQISSMGGRVCFPGTAYYHASKFALEGYTDSLSKEMHPDWNIKFLIIQLGSLRSDFVSKREMGQRHPAYLDPGCPYNKFEEYTSSKDASKGWGKPEDYAKVVFDAVQQRGEKGLPLRLPLGADAYNVIHSHVRGNLTELEEWKAISIKPSPDTITRSADFFTSLR</sequence>
<dbReference type="InterPro" id="IPR002347">
    <property type="entry name" value="SDR_fam"/>
</dbReference>
<organism evidence="4 5">
    <name type="scientific">Rhinocladiella mackenziei CBS 650.93</name>
    <dbReference type="NCBI Taxonomy" id="1442369"/>
    <lineage>
        <taxon>Eukaryota</taxon>
        <taxon>Fungi</taxon>
        <taxon>Dikarya</taxon>
        <taxon>Ascomycota</taxon>
        <taxon>Pezizomycotina</taxon>
        <taxon>Eurotiomycetes</taxon>
        <taxon>Chaetothyriomycetidae</taxon>
        <taxon>Chaetothyriales</taxon>
        <taxon>Herpotrichiellaceae</taxon>
        <taxon>Rhinocladiella</taxon>
    </lineage>
</organism>
<dbReference type="STRING" id="1442369.A0A0D2GMK2"/>
<dbReference type="GeneID" id="25299392"/>
<dbReference type="OrthoDB" id="1274115at2759"/>
<dbReference type="GO" id="GO:0016491">
    <property type="term" value="F:oxidoreductase activity"/>
    <property type="evidence" value="ECO:0007669"/>
    <property type="project" value="UniProtKB-KW"/>
</dbReference>
<dbReference type="RefSeq" id="XP_013266719.1">
    <property type="nucleotide sequence ID" value="XM_013411265.1"/>
</dbReference>
<protein>
    <submittedName>
        <fullName evidence="4">Uncharacterized protein</fullName>
    </submittedName>
</protein>
<evidence type="ECO:0000313" key="4">
    <source>
        <dbReference type="EMBL" id="KIW99582.1"/>
    </source>
</evidence>
<dbReference type="Gene3D" id="3.40.50.720">
    <property type="entry name" value="NAD(P)-binding Rossmann-like Domain"/>
    <property type="match status" value="1"/>
</dbReference>
<evidence type="ECO:0000256" key="1">
    <source>
        <dbReference type="ARBA" id="ARBA00006484"/>
    </source>
</evidence>
<dbReference type="Proteomes" id="UP000053617">
    <property type="component" value="Unassembled WGS sequence"/>
</dbReference>
<dbReference type="PRINTS" id="PR00081">
    <property type="entry name" value="GDHRDH"/>
</dbReference>
<dbReference type="CDD" id="cd05374">
    <property type="entry name" value="17beta-HSD-like_SDR_c"/>
    <property type="match status" value="1"/>
</dbReference>
<evidence type="ECO:0000313" key="5">
    <source>
        <dbReference type="Proteomes" id="UP000053617"/>
    </source>
</evidence>
<proteinExistence type="inferred from homology"/>
<evidence type="ECO:0000256" key="3">
    <source>
        <dbReference type="RuleBase" id="RU000363"/>
    </source>
</evidence>
<dbReference type="PANTHER" id="PTHR43976:SF16">
    <property type="entry name" value="SHORT-CHAIN DEHYDROGENASE_REDUCTASE FAMILY PROTEIN"/>
    <property type="match status" value="1"/>
</dbReference>
<dbReference type="VEuPathDB" id="FungiDB:Z518_11321"/>
<evidence type="ECO:0000256" key="2">
    <source>
        <dbReference type="ARBA" id="ARBA00023002"/>
    </source>
</evidence>
<reference evidence="4 5" key="1">
    <citation type="submission" date="2015-01" db="EMBL/GenBank/DDBJ databases">
        <title>The Genome Sequence of Rhinocladiella mackenzie CBS 650.93.</title>
        <authorList>
            <consortium name="The Broad Institute Genomics Platform"/>
            <person name="Cuomo C."/>
            <person name="de Hoog S."/>
            <person name="Gorbushina A."/>
            <person name="Stielow B."/>
            <person name="Teixiera M."/>
            <person name="Abouelleil A."/>
            <person name="Chapman S.B."/>
            <person name="Priest M."/>
            <person name="Young S.K."/>
            <person name="Wortman J."/>
            <person name="Nusbaum C."/>
            <person name="Birren B."/>
        </authorList>
    </citation>
    <scope>NUCLEOTIDE SEQUENCE [LARGE SCALE GENOMIC DNA]</scope>
    <source>
        <strain evidence="4 5">CBS 650.93</strain>
    </source>
</reference>
<dbReference type="HOGENOM" id="CLU_010194_2_9_1"/>
<dbReference type="AlphaFoldDB" id="A0A0D2GMK2"/>
<comment type="similarity">
    <text evidence="1 3">Belongs to the short-chain dehydrogenases/reductases (SDR) family.</text>
</comment>
<gene>
    <name evidence="4" type="ORF">Z518_11321</name>
</gene>
<dbReference type="PANTHER" id="PTHR43976">
    <property type="entry name" value="SHORT CHAIN DEHYDROGENASE"/>
    <property type="match status" value="1"/>
</dbReference>
<dbReference type="EMBL" id="KN847486">
    <property type="protein sequence ID" value="KIW99582.1"/>
    <property type="molecule type" value="Genomic_DNA"/>
</dbReference>
<name>A0A0D2GMK2_9EURO</name>
<dbReference type="InterPro" id="IPR036291">
    <property type="entry name" value="NAD(P)-bd_dom_sf"/>
</dbReference>
<dbReference type="Pfam" id="PF00106">
    <property type="entry name" value="adh_short"/>
    <property type="match status" value="1"/>
</dbReference>
<dbReference type="InterPro" id="IPR051911">
    <property type="entry name" value="SDR_oxidoreductase"/>
</dbReference>
<keyword evidence="2" id="KW-0560">Oxidoreductase</keyword>
<dbReference type="SUPFAM" id="SSF51735">
    <property type="entry name" value="NAD(P)-binding Rossmann-fold domains"/>
    <property type="match status" value="1"/>
</dbReference>